<dbReference type="OrthoDB" id="9971592at2759"/>
<keyword evidence="9" id="KW-1185">Reference proteome</keyword>
<feature type="domain" description="CHCH" evidence="7">
    <location>
        <begin position="53"/>
        <end position="86"/>
    </location>
</feature>
<protein>
    <recommendedName>
        <fullName evidence="6">Cytochrome c oxidase-assembly factor COX23, mitochondrial</fullName>
    </recommendedName>
</protein>
<evidence type="ECO:0000256" key="3">
    <source>
        <dbReference type="ARBA" id="ARBA00023128"/>
    </source>
</evidence>
<dbReference type="Gene3D" id="1.10.287.1130">
    <property type="entry name" value="CytochromE C oxidase copper chaperone"/>
    <property type="match status" value="1"/>
</dbReference>
<dbReference type="GO" id="GO:0033108">
    <property type="term" value="P:mitochondrial respiratory chain complex assembly"/>
    <property type="evidence" value="ECO:0007669"/>
    <property type="project" value="TreeGrafter"/>
</dbReference>
<dbReference type="PANTHER" id="PTHR46811">
    <property type="entry name" value="COILED-COIL-HELIX-COILED-COIL-HELIX DOMAIN-CONTAINING PROTEIN 7"/>
    <property type="match status" value="1"/>
</dbReference>
<dbReference type="PROSITE" id="PS51808">
    <property type="entry name" value="CHCH"/>
    <property type="match status" value="1"/>
</dbReference>
<evidence type="ECO:0000313" key="9">
    <source>
        <dbReference type="Proteomes" id="UP000799640"/>
    </source>
</evidence>
<dbReference type="InterPro" id="IPR010625">
    <property type="entry name" value="CHCH"/>
</dbReference>
<keyword evidence="3" id="KW-0496">Mitochondrion</keyword>
<gene>
    <name evidence="8" type="ORF">EJ06DRAFT_552731</name>
</gene>
<comment type="function">
    <text evidence="1">Required for the assembly of cytochrome c oxidase.</text>
</comment>
<dbReference type="InterPro" id="IPR051040">
    <property type="entry name" value="COX23"/>
</dbReference>
<evidence type="ECO:0000256" key="4">
    <source>
        <dbReference type="ARBA" id="ARBA00023157"/>
    </source>
</evidence>
<organism evidence="8 9">
    <name type="scientific">Trichodelitschia bisporula</name>
    <dbReference type="NCBI Taxonomy" id="703511"/>
    <lineage>
        <taxon>Eukaryota</taxon>
        <taxon>Fungi</taxon>
        <taxon>Dikarya</taxon>
        <taxon>Ascomycota</taxon>
        <taxon>Pezizomycotina</taxon>
        <taxon>Dothideomycetes</taxon>
        <taxon>Dothideomycetes incertae sedis</taxon>
        <taxon>Phaeotrichales</taxon>
        <taxon>Phaeotrichaceae</taxon>
        <taxon>Trichodelitschia</taxon>
    </lineage>
</organism>
<evidence type="ECO:0000256" key="1">
    <source>
        <dbReference type="ARBA" id="ARBA00003875"/>
    </source>
</evidence>
<evidence type="ECO:0000256" key="5">
    <source>
        <dbReference type="ARBA" id="ARBA00038264"/>
    </source>
</evidence>
<proteinExistence type="inferred from homology"/>
<name>A0A6G1IAJ1_9PEZI</name>
<keyword evidence="4" id="KW-1015">Disulfide bond</keyword>
<accession>A0A6G1IAJ1</accession>
<evidence type="ECO:0000259" key="7">
    <source>
        <dbReference type="Pfam" id="PF06747"/>
    </source>
</evidence>
<dbReference type="GO" id="GO:0005758">
    <property type="term" value="C:mitochondrial intermembrane space"/>
    <property type="evidence" value="ECO:0007669"/>
    <property type="project" value="UniProtKB-SubCell"/>
</dbReference>
<evidence type="ECO:0000256" key="2">
    <source>
        <dbReference type="ARBA" id="ARBA00004569"/>
    </source>
</evidence>
<sequence length="102" mass="11946">MAKEKETTDEPKVWTEEKAAKFERSVPLDTDFGAIDEFADGRNKAYSKYFDPCQEAASRSLKCLKRNGGDKEMCQDYFEAYRDCKKEWMTQRKEAKVKGLLW</sequence>
<dbReference type="AlphaFoldDB" id="A0A6G1IAJ1"/>
<dbReference type="InterPro" id="IPR009069">
    <property type="entry name" value="Cys_alpha_HP_mot_SF"/>
</dbReference>
<dbReference type="EMBL" id="ML996687">
    <property type="protein sequence ID" value="KAF2405318.1"/>
    <property type="molecule type" value="Genomic_DNA"/>
</dbReference>
<dbReference type="PANTHER" id="PTHR46811:SF1">
    <property type="entry name" value="COILED-COIL-HELIX-COILED-COIL-HELIX DOMAIN-CONTAINING PROTEIN 7"/>
    <property type="match status" value="1"/>
</dbReference>
<dbReference type="SUPFAM" id="SSF47072">
    <property type="entry name" value="Cysteine alpha-hairpin motif"/>
    <property type="match status" value="1"/>
</dbReference>
<comment type="subcellular location">
    <subcellularLocation>
        <location evidence="2">Mitochondrion intermembrane space</location>
    </subcellularLocation>
</comment>
<dbReference type="Pfam" id="PF06747">
    <property type="entry name" value="CHCH"/>
    <property type="match status" value="1"/>
</dbReference>
<evidence type="ECO:0000256" key="6">
    <source>
        <dbReference type="ARBA" id="ARBA00041104"/>
    </source>
</evidence>
<dbReference type="Proteomes" id="UP000799640">
    <property type="component" value="Unassembled WGS sequence"/>
</dbReference>
<evidence type="ECO:0000313" key="8">
    <source>
        <dbReference type="EMBL" id="KAF2405318.1"/>
    </source>
</evidence>
<comment type="similarity">
    <text evidence="5">Belongs to the COX23 family.</text>
</comment>
<reference evidence="8" key="1">
    <citation type="journal article" date="2020" name="Stud. Mycol.">
        <title>101 Dothideomycetes genomes: a test case for predicting lifestyles and emergence of pathogens.</title>
        <authorList>
            <person name="Haridas S."/>
            <person name="Albert R."/>
            <person name="Binder M."/>
            <person name="Bloem J."/>
            <person name="Labutti K."/>
            <person name="Salamov A."/>
            <person name="Andreopoulos B."/>
            <person name="Baker S."/>
            <person name="Barry K."/>
            <person name="Bills G."/>
            <person name="Bluhm B."/>
            <person name="Cannon C."/>
            <person name="Castanera R."/>
            <person name="Culley D."/>
            <person name="Daum C."/>
            <person name="Ezra D."/>
            <person name="Gonzalez J."/>
            <person name="Henrissat B."/>
            <person name="Kuo A."/>
            <person name="Liang C."/>
            <person name="Lipzen A."/>
            <person name="Lutzoni F."/>
            <person name="Magnuson J."/>
            <person name="Mondo S."/>
            <person name="Nolan M."/>
            <person name="Ohm R."/>
            <person name="Pangilinan J."/>
            <person name="Park H.-J."/>
            <person name="Ramirez L."/>
            <person name="Alfaro M."/>
            <person name="Sun H."/>
            <person name="Tritt A."/>
            <person name="Yoshinaga Y."/>
            <person name="Zwiers L.-H."/>
            <person name="Turgeon B."/>
            <person name="Goodwin S."/>
            <person name="Spatafora J."/>
            <person name="Crous P."/>
            <person name="Grigoriev I."/>
        </authorList>
    </citation>
    <scope>NUCLEOTIDE SEQUENCE</scope>
    <source>
        <strain evidence="8">CBS 262.69</strain>
    </source>
</reference>